<keyword evidence="2" id="KW-1185">Reference proteome</keyword>
<evidence type="ECO:0000313" key="2">
    <source>
        <dbReference type="Proteomes" id="UP001180487"/>
    </source>
</evidence>
<dbReference type="EMBL" id="JAVDXT010000001">
    <property type="protein sequence ID" value="MDR7375473.1"/>
    <property type="molecule type" value="Genomic_DNA"/>
</dbReference>
<name>A0ABU2C2B3_9BURK</name>
<organism evidence="1 2">
    <name type="scientific">Rhodoferax ferrireducens</name>
    <dbReference type="NCBI Taxonomy" id="192843"/>
    <lineage>
        <taxon>Bacteria</taxon>
        <taxon>Pseudomonadati</taxon>
        <taxon>Pseudomonadota</taxon>
        <taxon>Betaproteobacteria</taxon>
        <taxon>Burkholderiales</taxon>
        <taxon>Comamonadaceae</taxon>
        <taxon>Rhodoferax</taxon>
    </lineage>
</organism>
<evidence type="ECO:0000313" key="1">
    <source>
        <dbReference type="EMBL" id="MDR7375473.1"/>
    </source>
</evidence>
<dbReference type="RefSeq" id="WP_310369723.1">
    <property type="nucleotide sequence ID" value="NZ_JAVDXT010000001.1"/>
</dbReference>
<accession>A0ABU2C2B3</accession>
<proteinExistence type="predicted"/>
<comment type="caution">
    <text evidence="1">The sequence shown here is derived from an EMBL/GenBank/DDBJ whole genome shotgun (WGS) entry which is preliminary data.</text>
</comment>
<protein>
    <submittedName>
        <fullName evidence="1">Uncharacterized protein</fullName>
    </submittedName>
</protein>
<reference evidence="1 2" key="1">
    <citation type="submission" date="2023-07" db="EMBL/GenBank/DDBJ databases">
        <title>Sorghum-associated microbial communities from plants grown in Nebraska, USA.</title>
        <authorList>
            <person name="Schachtman D."/>
        </authorList>
    </citation>
    <scope>NUCLEOTIDE SEQUENCE [LARGE SCALE GENOMIC DNA]</scope>
    <source>
        <strain evidence="1 2">BE313</strain>
    </source>
</reference>
<dbReference type="Proteomes" id="UP001180487">
    <property type="component" value="Unassembled WGS sequence"/>
</dbReference>
<sequence length="48" mass="5235">MKLNKTLSEIQNQLLAMPVALVLVGGQMAPDTGLSIKNLVIWLRLISC</sequence>
<gene>
    <name evidence="1" type="ORF">J2X19_000131</name>
</gene>